<organism evidence="2 3">
    <name type="scientific">Sphingomonas quercus</name>
    <dbReference type="NCBI Taxonomy" id="2842451"/>
    <lineage>
        <taxon>Bacteria</taxon>
        <taxon>Pseudomonadati</taxon>
        <taxon>Pseudomonadota</taxon>
        <taxon>Alphaproteobacteria</taxon>
        <taxon>Sphingomonadales</taxon>
        <taxon>Sphingomonadaceae</taxon>
        <taxon>Sphingomonas</taxon>
    </lineage>
</organism>
<dbReference type="EMBL" id="JAHKRT010000004">
    <property type="protein sequence ID" value="MBU3078194.1"/>
    <property type="molecule type" value="Genomic_DNA"/>
</dbReference>
<dbReference type="RefSeq" id="WP_216323928.1">
    <property type="nucleotide sequence ID" value="NZ_JAHKRT010000004.1"/>
</dbReference>
<feature type="transmembrane region" description="Helical" evidence="1">
    <location>
        <begin position="37"/>
        <end position="56"/>
    </location>
</feature>
<evidence type="ECO:0000313" key="3">
    <source>
        <dbReference type="Proteomes" id="UP000776276"/>
    </source>
</evidence>
<dbReference type="Proteomes" id="UP000776276">
    <property type="component" value="Unassembled WGS sequence"/>
</dbReference>
<accession>A0ABS6BIR2</accession>
<comment type="caution">
    <text evidence="2">The sequence shown here is derived from an EMBL/GenBank/DDBJ whole genome shotgun (WGS) entry which is preliminary data.</text>
</comment>
<sequence length="62" mass="6415">MALLPFLPLLAAGFACLGTDADAGTNAMASVQWADTIGPVHAVVAALFLIATLKLARGTYRR</sequence>
<keyword evidence="1" id="KW-1133">Transmembrane helix</keyword>
<protein>
    <submittedName>
        <fullName evidence="2">Uncharacterized protein</fullName>
    </submittedName>
</protein>
<keyword evidence="1" id="KW-0472">Membrane</keyword>
<name>A0ABS6BIR2_9SPHN</name>
<keyword evidence="1" id="KW-0812">Transmembrane</keyword>
<evidence type="ECO:0000313" key="2">
    <source>
        <dbReference type="EMBL" id="MBU3078194.1"/>
    </source>
</evidence>
<keyword evidence="3" id="KW-1185">Reference proteome</keyword>
<gene>
    <name evidence="2" type="ORF">KOF26_09975</name>
</gene>
<proteinExistence type="predicted"/>
<evidence type="ECO:0000256" key="1">
    <source>
        <dbReference type="SAM" id="Phobius"/>
    </source>
</evidence>
<reference evidence="2 3" key="1">
    <citation type="submission" date="2021-06" db="EMBL/GenBank/DDBJ databases">
        <title>Sphingomonas sp. XMGL2, whole genome shotgun sequencing project.</title>
        <authorList>
            <person name="Zhao G."/>
            <person name="Shen L."/>
        </authorList>
    </citation>
    <scope>NUCLEOTIDE SEQUENCE [LARGE SCALE GENOMIC DNA]</scope>
    <source>
        <strain evidence="2 3">XMGL2</strain>
    </source>
</reference>